<dbReference type="Pfam" id="PF08373">
    <property type="entry name" value="RAP"/>
    <property type="match status" value="1"/>
</dbReference>
<reference evidence="4" key="1">
    <citation type="journal article" date="2013" name="Nature">
        <title>Pan genome of the phytoplankton Emiliania underpins its global distribution.</title>
        <authorList>
            <person name="Read B.A."/>
            <person name="Kegel J."/>
            <person name="Klute M.J."/>
            <person name="Kuo A."/>
            <person name="Lefebvre S.C."/>
            <person name="Maumus F."/>
            <person name="Mayer C."/>
            <person name="Miller J."/>
            <person name="Monier A."/>
            <person name="Salamov A."/>
            <person name="Young J."/>
            <person name="Aguilar M."/>
            <person name="Claverie J.M."/>
            <person name="Frickenhaus S."/>
            <person name="Gonzalez K."/>
            <person name="Herman E.K."/>
            <person name="Lin Y.C."/>
            <person name="Napier J."/>
            <person name="Ogata H."/>
            <person name="Sarno A.F."/>
            <person name="Shmutz J."/>
            <person name="Schroeder D."/>
            <person name="de Vargas C."/>
            <person name="Verret F."/>
            <person name="von Dassow P."/>
            <person name="Valentin K."/>
            <person name="Van de Peer Y."/>
            <person name="Wheeler G."/>
            <person name="Dacks J.B."/>
            <person name="Delwiche C.F."/>
            <person name="Dyhrman S.T."/>
            <person name="Glockner G."/>
            <person name="John U."/>
            <person name="Richards T."/>
            <person name="Worden A.Z."/>
            <person name="Zhang X."/>
            <person name="Grigoriev I.V."/>
            <person name="Allen A.E."/>
            <person name="Bidle K."/>
            <person name="Borodovsky M."/>
            <person name="Bowler C."/>
            <person name="Brownlee C."/>
            <person name="Cock J.M."/>
            <person name="Elias M."/>
            <person name="Gladyshev V.N."/>
            <person name="Groth M."/>
            <person name="Guda C."/>
            <person name="Hadaegh A."/>
            <person name="Iglesias-Rodriguez M.D."/>
            <person name="Jenkins J."/>
            <person name="Jones B.M."/>
            <person name="Lawson T."/>
            <person name="Leese F."/>
            <person name="Lindquist E."/>
            <person name="Lobanov A."/>
            <person name="Lomsadze A."/>
            <person name="Malik S.B."/>
            <person name="Marsh M.E."/>
            <person name="Mackinder L."/>
            <person name="Mock T."/>
            <person name="Mueller-Roeber B."/>
            <person name="Pagarete A."/>
            <person name="Parker M."/>
            <person name="Probert I."/>
            <person name="Quesneville H."/>
            <person name="Raines C."/>
            <person name="Rensing S.A."/>
            <person name="Riano-Pachon D.M."/>
            <person name="Richier S."/>
            <person name="Rokitta S."/>
            <person name="Shiraiwa Y."/>
            <person name="Soanes D.M."/>
            <person name="van der Giezen M."/>
            <person name="Wahlund T.M."/>
            <person name="Williams B."/>
            <person name="Wilson W."/>
            <person name="Wolfe G."/>
            <person name="Wurch L.L."/>
        </authorList>
    </citation>
    <scope>NUCLEOTIDE SEQUENCE</scope>
</reference>
<organism evidence="3 4">
    <name type="scientific">Emiliania huxleyi (strain CCMP1516)</name>
    <dbReference type="NCBI Taxonomy" id="280463"/>
    <lineage>
        <taxon>Eukaryota</taxon>
        <taxon>Haptista</taxon>
        <taxon>Haptophyta</taxon>
        <taxon>Prymnesiophyceae</taxon>
        <taxon>Isochrysidales</taxon>
        <taxon>Noelaerhabdaceae</taxon>
        <taxon>Emiliania</taxon>
    </lineage>
</organism>
<dbReference type="PaxDb" id="2903-EOD30869"/>
<evidence type="ECO:0000313" key="3">
    <source>
        <dbReference type="EnsemblProtists" id="EOD30869"/>
    </source>
</evidence>
<dbReference type="EnsemblProtists" id="EOD30869">
    <property type="protein sequence ID" value="EOD30869"/>
    <property type="gene ID" value="EMIHUDRAFT_232266"/>
</dbReference>
<protein>
    <recommendedName>
        <fullName evidence="2">RAP domain-containing protein</fullName>
    </recommendedName>
</protein>
<keyword evidence="4" id="KW-1185">Reference proteome</keyword>
<evidence type="ECO:0000313" key="4">
    <source>
        <dbReference type="Proteomes" id="UP000013827"/>
    </source>
</evidence>
<dbReference type="HOGENOM" id="CLU_1139794_0_0_1"/>
<feature type="compositionally biased region" description="Low complexity" evidence="1">
    <location>
        <begin position="184"/>
        <end position="202"/>
    </location>
</feature>
<dbReference type="KEGG" id="ehx:EMIHUDRAFT_232266"/>
<dbReference type="Gene3D" id="3.40.960.10">
    <property type="entry name" value="VSR Endonuclease"/>
    <property type="match status" value="1"/>
</dbReference>
<dbReference type="PROSITE" id="PS51286">
    <property type="entry name" value="RAP"/>
    <property type="match status" value="1"/>
</dbReference>
<dbReference type="RefSeq" id="XP_005783298.1">
    <property type="nucleotide sequence ID" value="XM_005783241.1"/>
</dbReference>
<evidence type="ECO:0000259" key="2">
    <source>
        <dbReference type="PROSITE" id="PS51286"/>
    </source>
</evidence>
<proteinExistence type="predicted"/>
<dbReference type="SMART" id="SM00952">
    <property type="entry name" value="RAP"/>
    <property type="match status" value="1"/>
</dbReference>
<feature type="compositionally biased region" description="Basic and acidic residues" evidence="1">
    <location>
        <begin position="206"/>
        <end position="218"/>
    </location>
</feature>
<dbReference type="Proteomes" id="UP000013827">
    <property type="component" value="Unassembled WGS sequence"/>
</dbReference>
<dbReference type="AlphaFoldDB" id="A0A0D3K534"/>
<dbReference type="InterPro" id="IPR013584">
    <property type="entry name" value="RAP"/>
</dbReference>
<feature type="region of interest" description="Disordered" evidence="1">
    <location>
        <begin position="174"/>
        <end position="229"/>
    </location>
</feature>
<feature type="domain" description="RAP" evidence="2">
    <location>
        <begin position="107"/>
        <end position="166"/>
    </location>
</feature>
<evidence type="ECO:0000256" key="1">
    <source>
        <dbReference type="SAM" id="MobiDB-lite"/>
    </source>
</evidence>
<name>A0A0D3K534_EMIH1</name>
<accession>A0A0D3K534</accession>
<sequence>MIAECVRVVSDSLAQDPSGWSIGDRSQLHQWQLWLSLEHGADAQQYLLSASQRQLCCAALREEPTTTSKLHLSVWAAILGVRSGSTMEYVEPLTGYSLDLALPSSRIAIEVDGPSHFLLPDNRKPNGPTLLKRRLLTAAGWRVINVPFYEWEGQKTDGERHAYLEKALAWAEAQEATAKPDSPLPSAVAPHPPASKAASSSSFRGDGPESCRLREDAGPRAALTRGSVLGELRRERREAAQLST</sequence>
<reference evidence="3" key="2">
    <citation type="submission" date="2024-10" db="UniProtKB">
        <authorList>
            <consortium name="EnsemblProtists"/>
        </authorList>
    </citation>
    <scope>IDENTIFICATION</scope>
</reference>
<dbReference type="GeneID" id="17276142"/>